<keyword evidence="2" id="KW-1133">Transmembrane helix</keyword>
<feature type="transmembrane region" description="Helical" evidence="2">
    <location>
        <begin position="122"/>
        <end position="142"/>
    </location>
</feature>
<keyword evidence="2" id="KW-0812">Transmembrane</keyword>
<feature type="transmembrane region" description="Helical" evidence="2">
    <location>
        <begin position="88"/>
        <end position="110"/>
    </location>
</feature>
<name>A0AAN8N383_9PEZI</name>
<keyword evidence="2" id="KW-0472">Membrane</keyword>
<sequence length="303" mass="33955">MSQQIVYKNWPCATPSWTEVLLDLVHFYLQAALLHLAAIMGTPLRDLDSLWEKVVKVAVPFTIIWGLSCWGDNENRRASLRVLSWVKPYAIGVFEPVLAVVGALVATAAMPSRYVRRLNSRVATVVTTHAAQGFLLDAAKWVASLLGLVIHCAKLAGCVVAIAPFAIVVYVPNPFQIHVGFRRWRTRVAEDVWCWFFPLPPVERSVIPLIRRKRTFEEELKKARGDLYLVLPTPYDPPSPPLPSARSPLPPPPSPMPDCPHLFAYPPPPPAAARPAGEGTIRGPAPQRYRDRRRSRYFQGPHR</sequence>
<evidence type="ECO:0000256" key="1">
    <source>
        <dbReference type="SAM" id="MobiDB-lite"/>
    </source>
</evidence>
<protein>
    <submittedName>
        <fullName evidence="3">Uncharacterized protein</fullName>
    </submittedName>
</protein>
<evidence type="ECO:0000313" key="4">
    <source>
        <dbReference type="Proteomes" id="UP001313282"/>
    </source>
</evidence>
<organism evidence="3 4">
    <name type="scientific">Orbilia javanica</name>
    <dbReference type="NCBI Taxonomy" id="47235"/>
    <lineage>
        <taxon>Eukaryota</taxon>
        <taxon>Fungi</taxon>
        <taxon>Dikarya</taxon>
        <taxon>Ascomycota</taxon>
        <taxon>Pezizomycotina</taxon>
        <taxon>Orbiliomycetes</taxon>
        <taxon>Orbiliales</taxon>
        <taxon>Orbiliaceae</taxon>
        <taxon>Orbilia</taxon>
    </lineage>
</organism>
<feature type="transmembrane region" description="Helical" evidence="2">
    <location>
        <begin position="148"/>
        <end position="171"/>
    </location>
</feature>
<feature type="compositionally biased region" description="Basic residues" evidence="1">
    <location>
        <begin position="290"/>
        <end position="303"/>
    </location>
</feature>
<reference evidence="3 4" key="1">
    <citation type="submission" date="2019-10" db="EMBL/GenBank/DDBJ databases">
        <authorList>
            <person name="Palmer J.M."/>
        </authorList>
    </citation>
    <scope>NUCLEOTIDE SEQUENCE [LARGE SCALE GENOMIC DNA]</scope>
    <source>
        <strain evidence="3 4">TWF718</strain>
    </source>
</reference>
<dbReference type="AlphaFoldDB" id="A0AAN8N383"/>
<gene>
    <name evidence="3" type="ORF">TWF718_006482</name>
</gene>
<proteinExistence type="predicted"/>
<dbReference type="Proteomes" id="UP001313282">
    <property type="component" value="Unassembled WGS sequence"/>
</dbReference>
<feature type="compositionally biased region" description="Pro residues" evidence="1">
    <location>
        <begin position="239"/>
        <end position="258"/>
    </location>
</feature>
<feature type="region of interest" description="Disordered" evidence="1">
    <location>
        <begin position="239"/>
        <end position="303"/>
    </location>
</feature>
<comment type="caution">
    <text evidence="3">The sequence shown here is derived from an EMBL/GenBank/DDBJ whole genome shotgun (WGS) entry which is preliminary data.</text>
</comment>
<evidence type="ECO:0000313" key="3">
    <source>
        <dbReference type="EMBL" id="KAK6348695.1"/>
    </source>
</evidence>
<keyword evidence="4" id="KW-1185">Reference proteome</keyword>
<dbReference type="EMBL" id="JAVHNR010000003">
    <property type="protein sequence ID" value="KAK6348695.1"/>
    <property type="molecule type" value="Genomic_DNA"/>
</dbReference>
<accession>A0AAN8N383</accession>
<evidence type="ECO:0000256" key="2">
    <source>
        <dbReference type="SAM" id="Phobius"/>
    </source>
</evidence>